<dbReference type="AlphaFoldDB" id="A0A2R6AIF2"/>
<gene>
    <name evidence="1" type="ORF">B9Q00_10545</name>
</gene>
<sequence>MRQPVETTTDIFAFFRNLNFIRNKKGFELKVLAVLLDAFGLSLSEGKTPCFFSLLSEPFSKSSVEDWAKMVVGNSALSRSHVSIQQLQ</sequence>
<comment type="caution">
    <text evidence="1">The sequence shown here is derived from an EMBL/GenBank/DDBJ whole genome shotgun (WGS) entry which is preliminary data.</text>
</comment>
<reference evidence="1 2" key="1">
    <citation type="submission" date="2017-04" db="EMBL/GenBank/DDBJ databases">
        <title>Novel microbial lineages endemic to geothermal iron-oxide mats fill important gaps in the evolutionary history of Archaea.</title>
        <authorList>
            <person name="Jay Z.J."/>
            <person name="Beam J.P."/>
            <person name="Dlakic M."/>
            <person name="Rusch D.B."/>
            <person name="Kozubal M.A."/>
            <person name="Inskeep W.P."/>
        </authorList>
    </citation>
    <scope>NUCLEOTIDE SEQUENCE [LARGE SCALE GENOMIC DNA]</scope>
    <source>
        <strain evidence="1">OSP_C</strain>
    </source>
</reference>
<evidence type="ECO:0000313" key="2">
    <source>
        <dbReference type="Proteomes" id="UP000241473"/>
    </source>
</evidence>
<protein>
    <submittedName>
        <fullName evidence="1">Uncharacterized protein</fullName>
    </submittedName>
</protein>
<evidence type="ECO:0000313" key="1">
    <source>
        <dbReference type="EMBL" id="PSN86152.1"/>
    </source>
</evidence>
<accession>A0A2R6AIF2</accession>
<name>A0A2R6AIF2_9ARCH</name>
<dbReference type="EMBL" id="NEXB01000118">
    <property type="protein sequence ID" value="PSN86152.1"/>
    <property type="molecule type" value="Genomic_DNA"/>
</dbReference>
<organism evidence="1 2">
    <name type="scientific">Candidatus Marsarchaeota G1 archaeon OSP_C</name>
    <dbReference type="NCBI Taxonomy" id="1978154"/>
    <lineage>
        <taxon>Archaea</taxon>
        <taxon>Candidatus Marsarchaeota</taxon>
        <taxon>Candidatus Marsarchaeota group 1</taxon>
    </lineage>
</organism>
<dbReference type="Proteomes" id="UP000241473">
    <property type="component" value="Unassembled WGS sequence"/>
</dbReference>
<proteinExistence type="predicted"/>